<organism evidence="2 3">
    <name type="scientific">Candidatus Taylorbacteria bacterium RIFCSPLOWO2_01_FULL_45_15b</name>
    <dbReference type="NCBI Taxonomy" id="1802319"/>
    <lineage>
        <taxon>Bacteria</taxon>
        <taxon>Candidatus Tayloriibacteriota</taxon>
    </lineage>
</organism>
<dbReference type="Proteomes" id="UP000176221">
    <property type="component" value="Unassembled WGS sequence"/>
</dbReference>
<proteinExistence type="predicted"/>
<accession>A0A1G2N9U1</accession>
<dbReference type="AlphaFoldDB" id="A0A1G2N9U1"/>
<gene>
    <name evidence="2" type="ORF">A2928_00265</name>
</gene>
<feature type="transmembrane region" description="Helical" evidence="1">
    <location>
        <begin position="25"/>
        <end position="57"/>
    </location>
</feature>
<evidence type="ECO:0000313" key="3">
    <source>
        <dbReference type="Proteomes" id="UP000176221"/>
    </source>
</evidence>
<keyword evidence="1" id="KW-1133">Transmembrane helix</keyword>
<dbReference type="EMBL" id="MHRX01000056">
    <property type="protein sequence ID" value="OHA32011.1"/>
    <property type="molecule type" value="Genomic_DNA"/>
</dbReference>
<dbReference type="STRING" id="1802319.A2928_00265"/>
<protein>
    <recommendedName>
        <fullName evidence="4">DUF5673 domain-containing protein</fullName>
    </recommendedName>
</protein>
<evidence type="ECO:0008006" key="4">
    <source>
        <dbReference type="Google" id="ProtNLM"/>
    </source>
</evidence>
<keyword evidence="1" id="KW-0472">Membrane</keyword>
<evidence type="ECO:0000256" key="1">
    <source>
        <dbReference type="SAM" id="Phobius"/>
    </source>
</evidence>
<reference evidence="2 3" key="1">
    <citation type="journal article" date="2016" name="Nat. Commun.">
        <title>Thousands of microbial genomes shed light on interconnected biogeochemical processes in an aquifer system.</title>
        <authorList>
            <person name="Anantharaman K."/>
            <person name="Brown C.T."/>
            <person name="Hug L.A."/>
            <person name="Sharon I."/>
            <person name="Castelle C.J."/>
            <person name="Probst A.J."/>
            <person name="Thomas B.C."/>
            <person name="Singh A."/>
            <person name="Wilkins M.J."/>
            <person name="Karaoz U."/>
            <person name="Brodie E.L."/>
            <person name="Williams K.H."/>
            <person name="Hubbard S.S."/>
            <person name="Banfield J.F."/>
        </authorList>
    </citation>
    <scope>NUCLEOTIDE SEQUENCE [LARGE SCALE GENOMIC DNA]</scope>
</reference>
<name>A0A1G2N9U1_9BACT</name>
<evidence type="ECO:0000313" key="2">
    <source>
        <dbReference type="EMBL" id="OHA32011.1"/>
    </source>
</evidence>
<comment type="caution">
    <text evidence="2">The sequence shown here is derived from an EMBL/GenBank/DDBJ whole genome shotgun (WGS) entry which is preliminary data.</text>
</comment>
<keyword evidence="1" id="KW-0812">Transmembrane</keyword>
<sequence length="158" mass="18077">MQENEMIRWEAPEAHHAPHTSDWYIALWIIAISASAAAILFANVLLALIILLASFVATMHARKGPKMTHYEITRSGVRMDNILYPYRTLDAFSIDHPFGDHPHFPRLILKSKKTFMPLISATLSGVSEHDVRESLLDHLPEEELRESILHHFLEYLGL</sequence>